<evidence type="ECO:0000256" key="3">
    <source>
        <dbReference type="ARBA" id="ARBA00022737"/>
    </source>
</evidence>
<keyword evidence="4" id="KW-0106">Calcium</keyword>
<dbReference type="Pfam" id="PF13499">
    <property type="entry name" value="EF-hand_7"/>
    <property type="match status" value="2"/>
</dbReference>
<reference evidence="7" key="1">
    <citation type="journal article" date="2019" name="Nat. Commun.">
        <title>Genome-wide association mapping of date palm fruit traits.</title>
        <authorList>
            <person name="Hazzouri K.M."/>
            <person name="Gros-Balthazard M."/>
            <person name="Flowers J.M."/>
            <person name="Copetti D."/>
            <person name="Lemansour A."/>
            <person name="Lebrun M."/>
            <person name="Masmoudi K."/>
            <person name="Ferrand S."/>
            <person name="Dhar M.I."/>
            <person name="Fresquez Z.A."/>
            <person name="Rosas U."/>
            <person name="Zhang J."/>
            <person name="Talag J."/>
            <person name="Lee S."/>
            <person name="Kudrna D."/>
            <person name="Powell R.F."/>
            <person name="Leitch I.J."/>
            <person name="Krueger R.R."/>
            <person name="Wing R.A."/>
            <person name="Amiri K.M.A."/>
            <person name="Purugganan M.D."/>
        </authorList>
    </citation>
    <scope>NUCLEOTIDE SEQUENCE [LARGE SCALE GENOMIC DNA]</scope>
    <source>
        <strain evidence="7">cv. Khalas</strain>
    </source>
</reference>
<comment type="function">
    <text evidence="1">Potential calcium sensor.</text>
</comment>
<evidence type="ECO:0000256" key="2">
    <source>
        <dbReference type="ARBA" id="ARBA00022723"/>
    </source>
</evidence>
<organism evidence="7 8">
    <name type="scientific">Phoenix dactylifera</name>
    <name type="common">Date palm</name>
    <dbReference type="NCBI Taxonomy" id="42345"/>
    <lineage>
        <taxon>Eukaryota</taxon>
        <taxon>Viridiplantae</taxon>
        <taxon>Streptophyta</taxon>
        <taxon>Embryophyta</taxon>
        <taxon>Tracheophyta</taxon>
        <taxon>Spermatophyta</taxon>
        <taxon>Magnoliopsida</taxon>
        <taxon>Liliopsida</taxon>
        <taxon>Arecaceae</taxon>
        <taxon>Coryphoideae</taxon>
        <taxon>Phoeniceae</taxon>
        <taxon>Phoenix</taxon>
    </lineage>
</organism>
<protein>
    <submittedName>
        <fullName evidence="8">Calcium-binding protein CML19</fullName>
    </submittedName>
</protein>
<feature type="domain" description="EF-hand" evidence="6">
    <location>
        <begin position="62"/>
        <end position="97"/>
    </location>
</feature>
<keyword evidence="7" id="KW-1185">Reference proteome</keyword>
<dbReference type="FunFam" id="1.10.238.10:FF:000003">
    <property type="entry name" value="Calmodulin A"/>
    <property type="match status" value="1"/>
</dbReference>
<gene>
    <name evidence="8" type="primary">LOC103706745</name>
</gene>
<dbReference type="Proteomes" id="UP000228380">
    <property type="component" value="Chromosome 13"/>
</dbReference>
<dbReference type="InterPro" id="IPR002048">
    <property type="entry name" value="EF_hand_dom"/>
</dbReference>
<dbReference type="InterPro" id="IPR018247">
    <property type="entry name" value="EF_Hand_1_Ca_BS"/>
</dbReference>
<dbReference type="PROSITE" id="PS00018">
    <property type="entry name" value="EF_HAND_1"/>
    <property type="match status" value="2"/>
</dbReference>
<dbReference type="InterPro" id="IPR039647">
    <property type="entry name" value="EF_hand_pair_protein_CML-like"/>
</dbReference>
<dbReference type="RefSeq" id="XP_008789178.1">
    <property type="nucleotide sequence ID" value="XM_008790956.3"/>
</dbReference>
<evidence type="ECO:0000259" key="6">
    <source>
        <dbReference type="PROSITE" id="PS50222"/>
    </source>
</evidence>
<keyword evidence="3" id="KW-0677">Repeat</keyword>
<dbReference type="FunFam" id="1.10.238.10:FF:000292">
    <property type="entry name" value="Calcium-binding protein CML38"/>
    <property type="match status" value="1"/>
</dbReference>
<dbReference type="KEGG" id="pda:103706745"/>
<dbReference type="Gene3D" id="1.10.238.10">
    <property type="entry name" value="EF-hand"/>
    <property type="match status" value="2"/>
</dbReference>
<accession>A0A8B7C0M6</accession>
<evidence type="ECO:0000256" key="4">
    <source>
        <dbReference type="ARBA" id="ARBA00022837"/>
    </source>
</evidence>
<dbReference type="AlphaFoldDB" id="A0A8B7C0M6"/>
<keyword evidence="2" id="KW-0479">Metal-binding</keyword>
<evidence type="ECO:0000313" key="7">
    <source>
        <dbReference type="Proteomes" id="UP000228380"/>
    </source>
</evidence>
<dbReference type="OrthoDB" id="26525at2759"/>
<dbReference type="SMART" id="SM00054">
    <property type="entry name" value="EFh"/>
    <property type="match status" value="4"/>
</dbReference>
<dbReference type="PROSITE" id="PS50222">
    <property type="entry name" value="EF_HAND_2"/>
    <property type="match status" value="3"/>
</dbReference>
<evidence type="ECO:0000313" key="8">
    <source>
        <dbReference type="RefSeq" id="XP_008789178.1"/>
    </source>
</evidence>
<dbReference type="PANTHER" id="PTHR10891">
    <property type="entry name" value="EF-HAND CALCIUM-BINDING DOMAIN CONTAINING PROTEIN"/>
    <property type="match status" value="1"/>
</dbReference>
<evidence type="ECO:0000256" key="1">
    <source>
        <dbReference type="ARBA" id="ARBA00003291"/>
    </source>
</evidence>
<feature type="domain" description="EF-hand" evidence="6">
    <location>
        <begin position="133"/>
        <end position="163"/>
    </location>
</feature>
<name>A0A8B7C0M6_PHODC</name>
<dbReference type="CDD" id="cd00051">
    <property type="entry name" value="EFh"/>
    <property type="match status" value="2"/>
</dbReference>
<dbReference type="GeneID" id="103706745"/>
<dbReference type="InterPro" id="IPR011992">
    <property type="entry name" value="EF-hand-dom_pair"/>
</dbReference>
<dbReference type="GO" id="GO:0005509">
    <property type="term" value="F:calcium ion binding"/>
    <property type="evidence" value="ECO:0007669"/>
    <property type="project" value="InterPro"/>
</dbReference>
<evidence type="ECO:0000256" key="5">
    <source>
        <dbReference type="SAM" id="MobiDB-lite"/>
    </source>
</evidence>
<dbReference type="SUPFAM" id="SSF47473">
    <property type="entry name" value="EF-hand"/>
    <property type="match status" value="1"/>
</dbReference>
<reference evidence="8" key="2">
    <citation type="submission" date="2025-08" db="UniProtKB">
        <authorList>
            <consortium name="RefSeq"/>
        </authorList>
    </citation>
    <scope>IDENTIFICATION</scope>
    <source>
        <tissue evidence="8">Young leaves</tissue>
    </source>
</reference>
<proteinExistence type="predicted"/>
<feature type="region of interest" description="Disordered" evidence="5">
    <location>
        <begin position="1"/>
        <end position="28"/>
    </location>
</feature>
<feature type="domain" description="EF-hand" evidence="6">
    <location>
        <begin position="26"/>
        <end position="61"/>
    </location>
</feature>
<sequence length="163" mass="18103">MASCSNSKTEKEASPSPNPSSSEKIGDHSELERVFGRFDVDGDAKISSAELRLIMRAVGEEMSLEEAEAVVRSADKDGNGLLDLEEFVGLVGVEEEEKERELMEAFGMYEMEGEGCITPRSLKRMLSRLGASRELEECRAMICRFDLNGDGVISFDEFKVMMM</sequence>